<dbReference type="Gene3D" id="3.40.50.300">
    <property type="entry name" value="P-loop containing nucleotide triphosphate hydrolases"/>
    <property type="match status" value="1"/>
</dbReference>
<evidence type="ECO:0000313" key="2">
    <source>
        <dbReference type="Proteomes" id="UP000541426"/>
    </source>
</evidence>
<evidence type="ECO:0000313" key="1">
    <source>
        <dbReference type="EMBL" id="MBB3984891.1"/>
    </source>
</evidence>
<dbReference type="AlphaFoldDB" id="A0A7W6DKF9"/>
<dbReference type="RefSeq" id="WP_183963902.1">
    <property type="nucleotide sequence ID" value="NZ_BAABBZ010000014.1"/>
</dbReference>
<accession>A0A7W6DKF9</accession>
<protein>
    <recommendedName>
        <fullName evidence="3">Type II secretory pathway, pullulanase PulA</fullName>
    </recommendedName>
</protein>
<organism evidence="1 2">
    <name type="scientific">Sagittula marina</name>
    <dbReference type="NCBI Taxonomy" id="943940"/>
    <lineage>
        <taxon>Bacteria</taxon>
        <taxon>Pseudomonadati</taxon>
        <taxon>Pseudomonadota</taxon>
        <taxon>Alphaproteobacteria</taxon>
        <taxon>Rhodobacterales</taxon>
        <taxon>Roseobacteraceae</taxon>
        <taxon>Sagittula</taxon>
    </lineage>
</organism>
<dbReference type="GO" id="GO:0008146">
    <property type="term" value="F:sulfotransferase activity"/>
    <property type="evidence" value="ECO:0007669"/>
    <property type="project" value="InterPro"/>
</dbReference>
<dbReference type="EMBL" id="JACIEJ010000002">
    <property type="protein sequence ID" value="MBB3984891.1"/>
    <property type="molecule type" value="Genomic_DNA"/>
</dbReference>
<dbReference type="GO" id="GO:0016020">
    <property type="term" value="C:membrane"/>
    <property type="evidence" value="ECO:0007669"/>
    <property type="project" value="InterPro"/>
</dbReference>
<dbReference type="SUPFAM" id="SSF52540">
    <property type="entry name" value="P-loop containing nucleoside triphosphate hydrolases"/>
    <property type="match status" value="1"/>
</dbReference>
<gene>
    <name evidence="1" type="ORF">GGQ68_001207</name>
</gene>
<reference evidence="1 2" key="1">
    <citation type="submission" date="2020-08" db="EMBL/GenBank/DDBJ databases">
        <title>Genomic Encyclopedia of Type Strains, Phase IV (KMG-IV): sequencing the most valuable type-strain genomes for metagenomic binning, comparative biology and taxonomic classification.</title>
        <authorList>
            <person name="Goeker M."/>
        </authorList>
    </citation>
    <scope>NUCLEOTIDE SEQUENCE [LARGE SCALE GENOMIC DNA]</scope>
    <source>
        <strain evidence="1 2">DSM 102235</strain>
    </source>
</reference>
<dbReference type="Proteomes" id="UP000541426">
    <property type="component" value="Unassembled WGS sequence"/>
</dbReference>
<proteinExistence type="predicted"/>
<dbReference type="InterPro" id="IPR027417">
    <property type="entry name" value="P-loop_NTPase"/>
</dbReference>
<evidence type="ECO:0008006" key="3">
    <source>
        <dbReference type="Google" id="ProtNLM"/>
    </source>
</evidence>
<dbReference type="InterPro" id="IPR005331">
    <property type="entry name" value="Sulfotransferase"/>
</dbReference>
<name>A0A7W6DKF9_9RHOB</name>
<keyword evidence="2" id="KW-1185">Reference proteome</keyword>
<sequence>MIISPGRGYIFVHIPKTGGTSLAAALEARAMADDILIGDTEKAVKRRGRVRKLQDRAAGRLWKHATLRDISGVLPEADLNGLFVFCVVRNPWDRMVSYYHWLRAQSFAHPQVRLAQSETFTGFVTHPDTARVLLRNPYESYTEDVSGQRCGLFLRLEHLDEDLDKLAQHIGFRPDVAHLNASDRGPRYQDYYDAQTQDVVAHICAQDVARFGYRF</sequence>
<dbReference type="Pfam" id="PF03567">
    <property type="entry name" value="Sulfotransfer_2"/>
    <property type="match status" value="1"/>
</dbReference>
<comment type="caution">
    <text evidence="1">The sequence shown here is derived from an EMBL/GenBank/DDBJ whole genome shotgun (WGS) entry which is preliminary data.</text>
</comment>